<dbReference type="Pfam" id="PF03704">
    <property type="entry name" value="BTAD"/>
    <property type="match status" value="1"/>
</dbReference>
<sequence length="969" mass="103010">MPGSSSAPPPPMSVYLQVLGPVRVLVGDADVSVGGPIPRALIARLSVAAGEAVTDDALIDELWGDEPPPSARQTLQGYVARIRKVLDPHRPGAQSRVLVRRGNGYALEPDATDWQQFTALAGLGRDRLTRGEFTAAAEALDTALDHWRGDAYADVTESGTVAVEARRLDALRTDATEDRLEAALEIGEHAWAAAQLDALTRIHPLRERAWELLARAHYLAGRPGDALDALRRAREVLAEELGTDPRPSLLALQSAILAHDDHLLLPEPAAATIAPEPEPEPDPAPARASDPFAHNIPLALTPLVGRRAQLADLTRLLERHRLVTLTGPGGMGKTRLALESARTRTDVDGPWLVELAGAREVDQVADALATALGLTVPGGVDGITEVLRGRDTLLVLDNCEQAVASVAEVVTAILTRCPDIRVLATSREALFAAGEFAYEVPPLGDGDDVALFVARAAAQLGVFEPDDDELAMLTQLCTELDGMPLAIELAAAQCRTLSVRQLSALVDDRFALLRGGPRTNARHTTMLAAVEWSYQTLTEPEQHLFQSLAVFEGGFDLDSADVVVGDAALLTNLTSLVDKSLVSVVGGDPRRYRMLETMRGYAALVREPDLTVALRRAHTDWVCDLADAAFTGLRGPDSSRWMRRMELEIANVRAALTACDDDIDTYLRIAGGVYWYWYRGGHVAEAIRWLSPAMTPRGGTVQQAALPVHARAVAGAVVIHYLAGDLPGVFTAFGLLTDLAADLADPAARADAESTLAFFEAGSGLVDQARAHAAASLDFGRRTGREFTAAEALMCLGTADFRAGDFDSAATHLAESAAVAARCGYGWCEASALWIGAKVDLAQGRHGGPAEAKLTRMVQVCVDNDDITSWLVAVATLACAALRRGDLDQAALLTGVVDRRGAAIGYRPASMDPVDLAAYDSEIRAALSPAALADGRERGGVLGRDEVTALVAPNPARSSGRVGVTGRDQ</sequence>
<reference evidence="6" key="1">
    <citation type="journal article" date="2019" name="Int. J. Syst. Evol. Microbiol.">
        <title>The Global Catalogue of Microorganisms (GCM) 10K type strain sequencing project: providing services to taxonomists for standard genome sequencing and annotation.</title>
        <authorList>
            <consortium name="The Broad Institute Genomics Platform"/>
            <consortium name="The Broad Institute Genome Sequencing Center for Infectious Disease"/>
            <person name="Wu L."/>
            <person name="Ma J."/>
        </authorList>
    </citation>
    <scope>NUCLEOTIDE SEQUENCE [LARGE SCALE GENOMIC DNA]</scope>
    <source>
        <strain evidence="6">DT72</strain>
    </source>
</reference>
<dbReference type="Proteomes" id="UP001597286">
    <property type="component" value="Unassembled WGS sequence"/>
</dbReference>
<dbReference type="PROSITE" id="PS51755">
    <property type="entry name" value="OMPR_PHOB"/>
    <property type="match status" value="1"/>
</dbReference>
<dbReference type="CDD" id="cd15831">
    <property type="entry name" value="BTAD"/>
    <property type="match status" value="1"/>
</dbReference>
<keyword evidence="6" id="KW-1185">Reference proteome</keyword>
<protein>
    <submittedName>
        <fullName evidence="5">BTAD domain-containing putative transcriptional regulator</fullName>
    </submittedName>
</protein>
<dbReference type="SUPFAM" id="SSF48452">
    <property type="entry name" value="TPR-like"/>
    <property type="match status" value="2"/>
</dbReference>
<evidence type="ECO:0000256" key="2">
    <source>
        <dbReference type="ARBA" id="ARBA00023125"/>
    </source>
</evidence>
<comment type="similarity">
    <text evidence="1">Belongs to the AfsR/DnrI/RedD regulatory family.</text>
</comment>
<dbReference type="Gene3D" id="3.40.50.300">
    <property type="entry name" value="P-loop containing nucleotide triphosphate hydrolases"/>
    <property type="match status" value="1"/>
</dbReference>
<dbReference type="PRINTS" id="PR00364">
    <property type="entry name" value="DISEASERSIST"/>
</dbReference>
<comment type="caution">
    <text evidence="5">The sequence shown here is derived from an EMBL/GenBank/DDBJ whole genome shotgun (WGS) entry which is preliminary data.</text>
</comment>
<evidence type="ECO:0000313" key="6">
    <source>
        <dbReference type="Proteomes" id="UP001597286"/>
    </source>
</evidence>
<feature type="DNA-binding region" description="OmpR/PhoB-type" evidence="3">
    <location>
        <begin position="4"/>
        <end position="109"/>
    </location>
</feature>
<dbReference type="InterPro" id="IPR011990">
    <property type="entry name" value="TPR-like_helical_dom_sf"/>
</dbReference>
<keyword evidence="2 3" id="KW-0238">DNA-binding</keyword>
<dbReference type="SMART" id="SM00028">
    <property type="entry name" value="TPR"/>
    <property type="match status" value="3"/>
</dbReference>
<dbReference type="InterPro" id="IPR005158">
    <property type="entry name" value="BTAD"/>
</dbReference>
<dbReference type="InterPro" id="IPR058852">
    <property type="entry name" value="HTH_77"/>
</dbReference>
<dbReference type="PANTHER" id="PTHR47691:SF3">
    <property type="entry name" value="HTH-TYPE TRANSCRIPTIONAL REGULATOR RV0890C-RELATED"/>
    <property type="match status" value="1"/>
</dbReference>
<dbReference type="Gene3D" id="1.25.40.10">
    <property type="entry name" value="Tetratricopeptide repeat domain"/>
    <property type="match status" value="2"/>
</dbReference>
<dbReference type="SMART" id="SM00862">
    <property type="entry name" value="Trans_reg_C"/>
    <property type="match status" value="1"/>
</dbReference>
<evidence type="ECO:0000256" key="1">
    <source>
        <dbReference type="ARBA" id="ARBA00005820"/>
    </source>
</evidence>
<dbReference type="Pfam" id="PF25872">
    <property type="entry name" value="HTH_77"/>
    <property type="match status" value="1"/>
</dbReference>
<dbReference type="Pfam" id="PF00486">
    <property type="entry name" value="Trans_reg_C"/>
    <property type="match status" value="1"/>
</dbReference>
<dbReference type="SUPFAM" id="SSF46894">
    <property type="entry name" value="C-terminal effector domain of the bipartite response regulators"/>
    <property type="match status" value="1"/>
</dbReference>
<gene>
    <name evidence="5" type="ORF">ACFSJG_05375</name>
</gene>
<evidence type="ECO:0000313" key="5">
    <source>
        <dbReference type="EMBL" id="MFD1811636.1"/>
    </source>
</evidence>
<feature type="domain" description="OmpR/PhoB-type" evidence="4">
    <location>
        <begin position="4"/>
        <end position="109"/>
    </location>
</feature>
<dbReference type="SUPFAM" id="SSF52540">
    <property type="entry name" value="P-loop containing nucleoside triphosphate hydrolases"/>
    <property type="match status" value="1"/>
</dbReference>
<dbReference type="SMART" id="SM01043">
    <property type="entry name" value="BTAD"/>
    <property type="match status" value="1"/>
</dbReference>
<dbReference type="PANTHER" id="PTHR47691">
    <property type="entry name" value="REGULATOR-RELATED"/>
    <property type="match status" value="1"/>
</dbReference>
<dbReference type="RefSeq" id="WP_378484167.1">
    <property type="nucleotide sequence ID" value="NZ_JBHUFB010000007.1"/>
</dbReference>
<organism evidence="5 6">
    <name type="scientific">Rhodococcus gannanensis</name>
    <dbReference type="NCBI Taxonomy" id="1960308"/>
    <lineage>
        <taxon>Bacteria</taxon>
        <taxon>Bacillati</taxon>
        <taxon>Actinomycetota</taxon>
        <taxon>Actinomycetes</taxon>
        <taxon>Mycobacteriales</taxon>
        <taxon>Nocardiaceae</taxon>
        <taxon>Rhodococcus</taxon>
    </lineage>
</organism>
<proteinExistence type="inferred from homology"/>
<dbReference type="InterPro" id="IPR019734">
    <property type="entry name" value="TPR_rpt"/>
</dbReference>
<evidence type="ECO:0000259" key="4">
    <source>
        <dbReference type="PROSITE" id="PS51755"/>
    </source>
</evidence>
<dbReference type="InterPro" id="IPR016032">
    <property type="entry name" value="Sig_transdc_resp-reg_C-effctor"/>
</dbReference>
<dbReference type="Gene3D" id="1.10.10.10">
    <property type="entry name" value="Winged helix-like DNA-binding domain superfamily/Winged helix DNA-binding domain"/>
    <property type="match status" value="1"/>
</dbReference>
<dbReference type="InterPro" id="IPR001867">
    <property type="entry name" value="OmpR/PhoB-type_DNA-bd"/>
</dbReference>
<dbReference type="InterPro" id="IPR027417">
    <property type="entry name" value="P-loop_NTPase"/>
</dbReference>
<accession>A0ABW4P0M3</accession>
<dbReference type="EMBL" id="JBHUFB010000007">
    <property type="protein sequence ID" value="MFD1811636.1"/>
    <property type="molecule type" value="Genomic_DNA"/>
</dbReference>
<evidence type="ECO:0000256" key="3">
    <source>
        <dbReference type="PROSITE-ProRule" id="PRU01091"/>
    </source>
</evidence>
<dbReference type="InterPro" id="IPR036388">
    <property type="entry name" value="WH-like_DNA-bd_sf"/>
</dbReference>
<name>A0ABW4P0M3_9NOCA</name>